<feature type="transmembrane region" description="Helical" evidence="5">
    <location>
        <begin position="517"/>
        <end position="537"/>
    </location>
</feature>
<dbReference type="AlphaFoldDB" id="A0A1H1QWY1"/>
<dbReference type="HAMAP" id="MF_00445">
    <property type="entry name" value="NDH1_NuoN_1"/>
    <property type="match status" value="1"/>
</dbReference>
<comment type="subunit">
    <text evidence="5">NDH-1 is composed of 14 different subunits. Subunits NuoA, H, J, K, L, M, N constitute the membrane sector of the complex.</text>
</comment>
<dbReference type="Proteomes" id="UP000198983">
    <property type="component" value="Chromosome I"/>
</dbReference>
<name>A0A1H1QWY1_9ACTN</name>
<dbReference type="InterPro" id="IPR010096">
    <property type="entry name" value="NADH-Q_OxRdtase_suN/2"/>
</dbReference>
<evidence type="ECO:0000256" key="5">
    <source>
        <dbReference type="HAMAP-Rule" id="MF_00445"/>
    </source>
</evidence>
<keyword evidence="9" id="KW-1185">Reference proteome</keyword>
<evidence type="ECO:0000256" key="6">
    <source>
        <dbReference type="RuleBase" id="RU000320"/>
    </source>
</evidence>
<evidence type="ECO:0000256" key="4">
    <source>
        <dbReference type="ARBA" id="ARBA00023136"/>
    </source>
</evidence>
<feature type="transmembrane region" description="Helical" evidence="5">
    <location>
        <begin position="47"/>
        <end position="67"/>
    </location>
</feature>
<evidence type="ECO:0000256" key="2">
    <source>
        <dbReference type="ARBA" id="ARBA00022692"/>
    </source>
</evidence>
<dbReference type="InterPro" id="IPR001750">
    <property type="entry name" value="ND/Mrp_TM"/>
</dbReference>
<evidence type="ECO:0000313" key="9">
    <source>
        <dbReference type="Proteomes" id="UP000198983"/>
    </source>
</evidence>
<dbReference type="EMBL" id="LT629732">
    <property type="protein sequence ID" value="SDS27389.1"/>
    <property type="molecule type" value="Genomic_DNA"/>
</dbReference>
<sequence>MSAVVSAVGFVQPVPWLVISPPLAVAVTALLVLVVDAFAPARRRGAAPWLSLAGLVAGIALLVVSMARASSWAEGAFCASGTGAPLRAVACSYVADPLTWTFQFIVAGGAAIVVLLSAGSGWEGRRWPPDRPGVRSYGEPAGTGTLGGGIPTGEYHFLLLASAAGAMTLAAARDLITLVVALEVVSLPVFALVGLRRGDRRGAEGALKFFLVSVVSVGVMLFGVSLVYGVTGTMYLDRIARALSPAGHPGVAGSAAIAATPALPGGDLAAVAGLGVMLTLVGLAFKVAAVPFHFWVPDTYVGAPVPVAAYLSVVSKAAGFVGILLVVGWAFPGYVGMWAPIIGVLAAATMTLGNLVALRQRNAVRLLAWSSVAQAGYLLVPLAASNGDVRGNTLSATVAYLLVYAVANLGAFAVVSLTVSTGPGRLLGDYRGLFWRRPARALALGFFLLALAGLPPGVLGLFGKFVLFRAAIDGGAGWLAVVMAVNVVIALAYYLYWTALLFRSPEGVTEAGTEANGAAGVGAGAAAGAAGAGVWAGPWPARIAVGVLVVIAVLLSVFPEIALGFLAYPARA</sequence>
<feature type="transmembrane region" description="Helical" evidence="5">
    <location>
        <begin position="268"/>
        <end position="295"/>
    </location>
</feature>
<comment type="function">
    <text evidence="5">NDH-1 shuttles electrons from NADH, via FMN and iron-sulfur (Fe-S) centers, to quinones in the respiratory chain. The immediate electron acceptor for the enzyme in this species is believed to be a menaquinone. Couples the redox reaction to proton translocation (for every two electrons transferred, four hydrogen ions are translocated across the cytoplasmic membrane), and thus conserves the redox energy in a proton gradient.</text>
</comment>
<dbReference type="GO" id="GO:0005886">
    <property type="term" value="C:plasma membrane"/>
    <property type="evidence" value="ECO:0007669"/>
    <property type="project" value="UniProtKB-SubCell"/>
</dbReference>
<evidence type="ECO:0000313" key="8">
    <source>
        <dbReference type="EMBL" id="SDS27389.1"/>
    </source>
</evidence>
<dbReference type="Pfam" id="PF00361">
    <property type="entry name" value="Proton_antipo_M"/>
    <property type="match status" value="1"/>
</dbReference>
<reference evidence="8 9" key="1">
    <citation type="submission" date="2016-10" db="EMBL/GenBank/DDBJ databases">
        <authorList>
            <person name="de Groot N.N."/>
        </authorList>
    </citation>
    <scope>NUCLEOTIDE SEQUENCE [LARGE SCALE GENOMIC DNA]</scope>
    <source>
        <strain evidence="8 9">DSM 22024</strain>
    </source>
</reference>
<feature type="transmembrane region" description="Helical" evidence="5">
    <location>
        <begin position="178"/>
        <end position="195"/>
    </location>
</feature>
<dbReference type="GO" id="GO:0042773">
    <property type="term" value="P:ATP synthesis coupled electron transport"/>
    <property type="evidence" value="ECO:0007669"/>
    <property type="project" value="InterPro"/>
</dbReference>
<feature type="domain" description="NADH:quinone oxidoreductase/Mrp antiporter transmembrane" evidence="7">
    <location>
        <begin position="172"/>
        <end position="489"/>
    </location>
</feature>
<dbReference type="EC" id="7.1.1.-" evidence="5"/>
<dbReference type="GO" id="GO:0048038">
    <property type="term" value="F:quinone binding"/>
    <property type="evidence" value="ECO:0007669"/>
    <property type="project" value="UniProtKB-KW"/>
</dbReference>
<feature type="transmembrane region" description="Helical" evidence="5">
    <location>
        <begin position="337"/>
        <end position="357"/>
    </location>
</feature>
<keyword evidence="3 5" id="KW-1133">Transmembrane helix</keyword>
<organism evidence="8 9">
    <name type="scientific">Actinopolymorpha singaporensis</name>
    <dbReference type="NCBI Taxonomy" id="117157"/>
    <lineage>
        <taxon>Bacteria</taxon>
        <taxon>Bacillati</taxon>
        <taxon>Actinomycetota</taxon>
        <taxon>Actinomycetes</taxon>
        <taxon>Propionibacteriales</taxon>
        <taxon>Actinopolymorphaceae</taxon>
        <taxon>Actinopolymorpha</taxon>
    </lineage>
</organism>
<feature type="transmembrane region" description="Helical" evidence="5">
    <location>
        <begin position="397"/>
        <end position="420"/>
    </location>
</feature>
<keyword evidence="2 5" id="KW-0812">Transmembrane</keyword>
<dbReference type="GO" id="GO:0012505">
    <property type="term" value="C:endomembrane system"/>
    <property type="evidence" value="ECO:0007669"/>
    <property type="project" value="UniProtKB-SubCell"/>
</dbReference>
<comment type="subcellular location">
    <subcellularLocation>
        <location evidence="5">Cell membrane</location>
        <topology evidence="5">Multi-pass membrane protein</topology>
    </subcellularLocation>
    <subcellularLocation>
        <location evidence="1">Endomembrane system</location>
        <topology evidence="1">Multi-pass membrane protein</topology>
    </subcellularLocation>
    <subcellularLocation>
        <location evidence="6">Membrane</location>
        <topology evidence="6">Multi-pass membrane protein</topology>
    </subcellularLocation>
</comment>
<protein>
    <recommendedName>
        <fullName evidence="5">NADH-quinone oxidoreductase subunit N</fullName>
        <ecNumber evidence="5">7.1.1.-</ecNumber>
    </recommendedName>
    <alternativeName>
        <fullName evidence="5">NADH dehydrogenase I subunit N</fullName>
    </alternativeName>
    <alternativeName>
        <fullName evidence="5">NDH-1 subunit N</fullName>
    </alternativeName>
</protein>
<comment type="similarity">
    <text evidence="5">Belongs to the complex I subunit 2 family.</text>
</comment>
<proteinExistence type="inferred from homology"/>
<keyword evidence="4 5" id="KW-0472">Membrane</keyword>
<dbReference type="RefSeq" id="WP_197681769.1">
    <property type="nucleotide sequence ID" value="NZ_LT629732.1"/>
</dbReference>
<feature type="transmembrane region" description="Helical" evidence="5">
    <location>
        <begin position="543"/>
        <end position="568"/>
    </location>
</feature>
<keyword evidence="5" id="KW-0520">NAD</keyword>
<evidence type="ECO:0000259" key="7">
    <source>
        <dbReference type="Pfam" id="PF00361"/>
    </source>
</evidence>
<keyword evidence="5" id="KW-0813">Transport</keyword>
<feature type="transmembrane region" description="Helical" evidence="5">
    <location>
        <begin position="207"/>
        <end position="228"/>
    </location>
</feature>
<keyword evidence="5" id="KW-1278">Translocase</keyword>
<keyword evidence="5" id="KW-1003">Cell membrane</keyword>
<comment type="catalytic activity">
    <reaction evidence="5">
        <text>a quinone + NADH + 5 H(+)(in) = a quinol + NAD(+) + 4 H(+)(out)</text>
        <dbReference type="Rhea" id="RHEA:57888"/>
        <dbReference type="ChEBI" id="CHEBI:15378"/>
        <dbReference type="ChEBI" id="CHEBI:24646"/>
        <dbReference type="ChEBI" id="CHEBI:57540"/>
        <dbReference type="ChEBI" id="CHEBI:57945"/>
        <dbReference type="ChEBI" id="CHEBI:132124"/>
    </reaction>
</comment>
<feature type="transmembrane region" description="Helical" evidence="5">
    <location>
        <begin position="475"/>
        <end position="496"/>
    </location>
</feature>
<feature type="transmembrane region" description="Helical" evidence="5">
    <location>
        <begin position="102"/>
        <end position="122"/>
    </location>
</feature>
<dbReference type="PANTHER" id="PTHR22773">
    <property type="entry name" value="NADH DEHYDROGENASE"/>
    <property type="match status" value="1"/>
</dbReference>
<dbReference type="GO" id="GO:0050136">
    <property type="term" value="F:NADH dehydrogenase (quinone) (non-electrogenic) activity"/>
    <property type="evidence" value="ECO:0007669"/>
    <property type="project" value="UniProtKB-UniRule"/>
</dbReference>
<feature type="transmembrane region" description="Helical" evidence="5">
    <location>
        <begin position="307"/>
        <end position="331"/>
    </location>
</feature>
<accession>A0A1H1QWY1</accession>
<dbReference type="STRING" id="117157.SAMN04489717_2164"/>
<gene>
    <name evidence="5" type="primary">nuoN</name>
    <name evidence="8" type="ORF">SAMN04489717_2164</name>
</gene>
<feature type="transmembrane region" description="Helical" evidence="5">
    <location>
        <begin position="14"/>
        <end position="35"/>
    </location>
</feature>
<feature type="transmembrane region" description="Helical" evidence="5">
    <location>
        <begin position="441"/>
        <end position="463"/>
    </location>
</feature>
<keyword evidence="5" id="KW-0874">Quinone</keyword>
<dbReference type="GO" id="GO:0008137">
    <property type="term" value="F:NADH dehydrogenase (ubiquinone) activity"/>
    <property type="evidence" value="ECO:0007669"/>
    <property type="project" value="InterPro"/>
</dbReference>
<evidence type="ECO:0000256" key="3">
    <source>
        <dbReference type="ARBA" id="ARBA00022989"/>
    </source>
</evidence>
<evidence type="ECO:0000256" key="1">
    <source>
        <dbReference type="ARBA" id="ARBA00004127"/>
    </source>
</evidence>